<protein>
    <submittedName>
        <fullName evidence="1">Uncharacterized protein</fullName>
    </submittedName>
</protein>
<organism evidence="1 2">
    <name type="scientific">Eumeta variegata</name>
    <name type="common">Bagworm moth</name>
    <name type="synonym">Eumeta japonica</name>
    <dbReference type="NCBI Taxonomy" id="151549"/>
    <lineage>
        <taxon>Eukaryota</taxon>
        <taxon>Metazoa</taxon>
        <taxon>Ecdysozoa</taxon>
        <taxon>Arthropoda</taxon>
        <taxon>Hexapoda</taxon>
        <taxon>Insecta</taxon>
        <taxon>Pterygota</taxon>
        <taxon>Neoptera</taxon>
        <taxon>Endopterygota</taxon>
        <taxon>Lepidoptera</taxon>
        <taxon>Glossata</taxon>
        <taxon>Ditrysia</taxon>
        <taxon>Tineoidea</taxon>
        <taxon>Psychidae</taxon>
        <taxon>Oiketicinae</taxon>
        <taxon>Eumeta</taxon>
    </lineage>
</organism>
<gene>
    <name evidence="1" type="ORF">EVAR_27219_1</name>
</gene>
<dbReference type="Proteomes" id="UP000299102">
    <property type="component" value="Unassembled WGS sequence"/>
</dbReference>
<comment type="caution">
    <text evidence="1">The sequence shown here is derived from an EMBL/GenBank/DDBJ whole genome shotgun (WGS) entry which is preliminary data.</text>
</comment>
<evidence type="ECO:0000313" key="1">
    <source>
        <dbReference type="EMBL" id="GBP42866.1"/>
    </source>
</evidence>
<evidence type="ECO:0000313" key="2">
    <source>
        <dbReference type="Proteomes" id="UP000299102"/>
    </source>
</evidence>
<name>A0A4C1VUK2_EUMVA</name>
<sequence length="159" mass="18003">MAARAALSRRTEPGEFNSYLSAFNKAAGCTLPIYRKNERSRHENYKSDFTVDVDGHGKVTCRIVKATITVLAIRLLGEGRFKFGSSTKESIGDAPEEDWADCFLRLFQITQKFANSYLIDYRHIKEVLRYSYVVNTTSIRNTKQIQLLGGLKQDVISPS</sequence>
<keyword evidence="2" id="KW-1185">Reference proteome</keyword>
<proteinExistence type="predicted"/>
<dbReference type="EMBL" id="BGZK01000425">
    <property type="protein sequence ID" value="GBP42866.1"/>
    <property type="molecule type" value="Genomic_DNA"/>
</dbReference>
<accession>A0A4C1VUK2</accession>
<dbReference type="AlphaFoldDB" id="A0A4C1VUK2"/>
<reference evidence="1 2" key="1">
    <citation type="journal article" date="2019" name="Commun. Biol.">
        <title>The bagworm genome reveals a unique fibroin gene that provides high tensile strength.</title>
        <authorList>
            <person name="Kono N."/>
            <person name="Nakamura H."/>
            <person name="Ohtoshi R."/>
            <person name="Tomita M."/>
            <person name="Numata K."/>
            <person name="Arakawa K."/>
        </authorList>
    </citation>
    <scope>NUCLEOTIDE SEQUENCE [LARGE SCALE GENOMIC DNA]</scope>
</reference>